<feature type="domain" description="Activator of Hsp90 ATPase homologue 1/2-like C-terminal" evidence="2">
    <location>
        <begin position="19"/>
        <end position="149"/>
    </location>
</feature>
<dbReference type="OrthoDB" id="9803476at2"/>
<evidence type="ECO:0000313" key="3">
    <source>
        <dbReference type="EMBL" id="OBP83272.1"/>
    </source>
</evidence>
<reference evidence="4" key="1">
    <citation type="submission" date="2016-06" db="EMBL/GenBank/DDBJ databases">
        <title>NZP2037 Pacbio-Illumina hybrid assembly.</title>
        <authorList>
            <person name="Ramsay J.P."/>
        </authorList>
    </citation>
    <scope>NUCLEOTIDE SEQUENCE [LARGE SCALE GENOMIC DNA]</scope>
    <source>
        <strain evidence="4">R7ANS::ICEMlSym2042</strain>
    </source>
</reference>
<dbReference type="SUPFAM" id="SSF55961">
    <property type="entry name" value="Bet v1-like"/>
    <property type="match status" value="1"/>
</dbReference>
<dbReference type="InterPro" id="IPR013538">
    <property type="entry name" value="ASHA1/2-like_C"/>
</dbReference>
<accession>A0A1A5JMR5</accession>
<evidence type="ECO:0000256" key="1">
    <source>
        <dbReference type="ARBA" id="ARBA00006817"/>
    </source>
</evidence>
<name>A0A1A5JMR5_RHILI</name>
<dbReference type="Proteomes" id="UP000093748">
    <property type="component" value="Unassembled WGS sequence"/>
</dbReference>
<dbReference type="RefSeq" id="WP_032932008.1">
    <property type="nucleotide sequence ID" value="NZ_LZTH01000001.1"/>
</dbReference>
<gene>
    <name evidence="3" type="ORF">BAE39_07200</name>
</gene>
<dbReference type="Pfam" id="PF08327">
    <property type="entry name" value="AHSA1"/>
    <property type="match status" value="1"/>
</dbReference>
<evidence type="ECO:0000259" key="2">
    <source>
        <dbReference type="Pfam" id="PF08327"/>
    </source>
</evidence>
<dbReference type="AlphaFoldDB" id="A0A1A5JMR5"/>
<dbReference type="InterPro" id="IPR023393">
    <property type="entry name" value="START-like_dom_sf"/>
</dbReference>
<comment type="similarity">
    <text evidence="1">Belongs to the AHA1 family.</text>
</comment>
<organism evidence="3 4">
    <name type="scientific">Rhizobium loti</name>
    <name type="common">Mesorhizobium loti</name>
    <dbReference type="NCBI Taxonomy" id="381"/>
    <lineage>
        <taxon>Bacteria</taxon>
        <taxon>Pseudomonadati</taxon>
        <taxon>Pseudomonadota</taxon>
        <taxon>Alphaproteobacteria</taxon>
        <taxon>Hyphomicrobiales</taxon>
        <taxon>Phyllobacteriaceae</taxon>
        <taxon>Mesorhizobium</taxon>
    </lineage>
</organism>
<dbReference type="EMBL" id="LZTJ01000001">
    <property type="protein sequence ID" value="OBP83272.1"/>
    <property type="molecule type" value="Genomic_DNA"/>
</dbReference>
<dbReference type="Gene3D" id="3.30.530.20">
    <property type="match status" value="1"/>
</dbReference>
<dbReference type="CDD" id="cd08900">
    <property type="entry name" value="SRPBCC_CalC_Aha1-like_7"/>
    <property type="match status" value="1"/>
</dbReference>
<dbReference type="GeneID" id="66681628"/>
<sequence length="154" mass="17137">MTERSVVHSTFIIERLYPAPPSKVFFALGNADAKRRWFTDPDNPMPGRFEMDFRVGGKEVNAGGPKDGPIHVYTATYQDIVPDQRIVYSYDMLFGETRISVSLATIQLFAEGEGTRLVLTEQGAFLDGHDTPSTREHGTGVLLDLLGAFLDKRT</sequence>
<comment type="caution">
    <text evidence="3">The sequence shown here is derived from an EMBL/GenBank/DDBJ whole genome shotgun (WGS) entry which is preliminary data.</text>
</comment>
<protein>
    <submittedName>
        <fullName evidence="3">Polyketide cyclase</fullName>
    </submittedName>
</protein>
<proteinExistence type="inferred from homology"/>
<evidence type="ECO:0000313" key="4">
    <source>
        <dbReference type="Proteomes" id="UP000093748"/>
    </source>
</evidence>